<dbReference type="SMART" id="SM00198">
    <property type="entry name" value="SCP"/>
    <property type="match status" value="1"/>
</dbReference>
<evidence type="ECO:0000313" key="3">
    <source>
        <dbReference type="EMBL" id="KAK6753826.1"/>
    </source>
</evidence>
<sequence length="234" mass="26632">MLFEIASALVLVSLCIAEEDELCPKKLELDLNLTEEQRRIFLNGHNDLRRRIAEGTQPNKNGLPKLGPAKNMYALKWDCFNEVLAQESMAACSLENPVDVSRNMMQMTNIPALNDSIYAHLAIDQWISQVMFFGKKEPTNVYDGTLCQFTNMVHANTTSVACALKRCKDNVLVTCLYDKCGTKEKLMWEVGEPCKHDNDCTTFKDSKCSNGLCELKYDSYSFDYDEYDEEDESN</sequence>
<feature type="chain" id="PRO_5045837999" description="SCP domain-containing protein" evidence="1">
    <location>
        <begin position="18"/>
        <end position="234"/>
    </location>
</feature>
<name>A0ABR1DV79_NECAM</name>
<dbReference type="InterPro" id="IPR001283">
    <property type="entry name" value="CRISP-related"/>
</dbReference>
<dbReference type="SUPFAM" id="SSF55797">
    <property type="entry name" value="PR-1-like"/>
    <property type="match status" value="1"/>
</dbReference>
<keyword evidence="4" id="KW-1185">Reference proteome</keyword>
<dbReference type="CDD" id="cd05380">
    <property type="entry name" value="CAP_euk"/>
    <property type="match status" value="1"/>
</dbReference>
<proteinExistence type="predicted"/>
<evidence type="ECO:0000313" key="4">
    <source>
        <dbReference type="Proteomes" id="UP001303046"/>
    </source>
</evidence>
<evidence type="ECO:0000256" key="1">
    <source>
        <dbReference type="SAM" id="SignalP"/>
    </source>
</evidence>
<evidence type="ECO:0000259" key="2">
    <source>
        <dbReference type="SMART" id="SM00198"/>
    </source>
</evidence>
<dbReference type="PANTHER" id="PTHR10334">
    <property type="entry name" value="CYSTEINE-RICH SECRETORY PROTEIN-RELATED"/>
    <property type="match status" value="1"/>
</dbReference>
<gene>
    <name evidence="3" type="primary">Necator_chrV.g17839</name>
    <name evidence="3" type="ORF">RB195_013049</name>
</gene>
<accession>A0ABR1DV79</accession>
<dbReference type="Gene3D" id="3.40.33.10">
    <property type="entry name" value="CAP"/>
    <property type="match status" value="1"/>
</dbReference>
<keyword evidence="1" id="KW-0732">Signal</keyword>
<dbReference type="Pfam" id="PF00188">
    <property type="entry name" value="CAP"/>
    <property type="match status" value="1"/>
</dbReference>
<feature type="signal peptide" evidence="1">
    <location>
        <begin position="1"/>
        <end position="17"/>
    </location>
</feature>
<reference evidence="3 4" key="1">
    <citation type="submission" date="2023-08" db="EMBL/GenBank/DDBJ databases">
        <title>A Necator americanus chromosomal reference genome.</title>
        <authorList>
            <person name="Ilik V."/>
            <person name="Petrzelkova K.J."/>
            <person name="Pardy F."/>
            <person name="Fuh T."/>
            <person name="Niatou-Singa F.S."/>
            <person name="Gouil Q."/>
            <person name="Baker L."/>
            <person name="Ritchie M.E."/>
            <person name="Jex A.R."/>
            <person name="Gazzola D."/>
            <person name="Li H."/>
            <person name="Toshio Fujiwara R."/>
            <person name="Zhan B."/>
            <person name="Aroian R.V."/>
            <person name="Pafco B."/>
            <person name="Schwarz E.M."/>
        </authorList>
    </citation>
    <scope>NUCLEOTIDE SEQUENCE [LARGE SCALE GENOMIC DNA]</scope>
    <source>
        <strain evidence="3 4">Aroian</strain>
        <tissue evidence="3">Whole animal</tissue>
    </source>
</reference>
<organism evidence="3 4">
    <name type="scientific">Necator americanus</name>
    <name type="common">Human hookworm</name>
    <dbReference type="NCBI Taxonomy" id="51031"/>
    <lineage>
        <taxon>Eukaryota</taxon>
        <taxon>Metazoa</taxon>
        <taxon>Ecdysozoa</taxon>
        <taxon>Nematoda</taxon>
        <taxon>Chromadorea</taxon>
        <taxon>Rhabditida</taxon>
        <taxon>Rhabditina</taxon>
        <taxon>Rhabditomorpha</taxon>
        <taxon>Strongyloidea</taxon>
        <taxon>Ancylostomatidae</taxon>
        <taxon>Bunostominae</taxon>
        <taxon>Necator</taxon>
    </lineage>
</organism>
<dbReference type="Proteomes" id="UP001303046">
    <property type="component" value="Unassembled WGS sequence"/>
</dbReference>
<dbReference type="InterPro" id="IPR035940">
    <property type="entry name" value="CAP_sf"/>
</dbReference>
<comment type="caution">
    <text evidence="3">The sequence shown here is derived from an EMBL/GenBank/DDBJ whole genome shotgun (WGS) entry which is preliminary data.</text>
</comment>
<feature type="domain" description="SCP" evidence="2">
    <location>
        <begin position="36"/>
        <end position="185"/>
    </location>
</feature>
<dbReference type="EMBL" id="JAVFWL010000005">
    <property type="protein sequence ID" value="KAK6753826.1"/>
    <property type="molecule type" value="Genomic_DNA"/>
</dbReference>
<protein>
    <recommendedName>
        <fullName evidence="2">SCP domain-containing protein</fullName>
    </recommendedName>
</protein>
<dbReference type="InterPro" id="IPR014044">
    <property type="entry name" value="CAP_dom"/>
</dbReference>